<protein>
    <submittedName>
        <fullName evidence="1">Uncharacterized protein</fullName>
    </submittedName>
</protein>
<reference evidence="1 2" key="1">
    <citation type="submission" date="2020-09" db="EMBL/GenBank/DDBJ databases">
        <title>De no assembly of potato wild relative species, Solanum commersonii.</title>
        <authorList>
            <person name="Cho K."/>
        </authorList>
    </citation>
    <scope>NUCLEOTIDE SEQUENCE [LARGE SCALE GENOMIC DNA]</scope>
    <source>
        <strain evidence="1">LZ3.2</strain>
        <tissue evidence="1">Leaf</tissue>
    </source>
</reference>
<accession>A0A9J5X320</accession>
<sequence>MSSIQKASPLLSLARGFELETSNMEVPSPNHRATRRELLFQKECLENSLIPTFHVPIGSTRELSHSETESDENKDATMDIFAYHIRHSNTPLCGTILDMLLFSIGL</sequence>
<gene>
    <name evidence="1" type="ORF">H5410_053150</name>
</gene>
<proteinExistence type="predicted"/>
<dbReference type="EMBL" id="JACXVP010000010">
    <property type="protein sequence ID" value="KAG5582523.1"/>
    <property type="molecule type" value="Genomic_DNA"/>
</dbReference>
<name>A0A9J5X320_SOLCO</name>
<comment type="caution">
    <text evidence="1">The sequence shown here is derived from an EMBL/GenBank/DDBJ whole genome shotgun (WGS) entry which is preliminary data.</text>
</comment>
<organism evidence="1 2">
    <name type="scientific">Solanum commersonii</name>
    <name type="common">Commerson's wild potato</name>
    <name type="synonym">Commerson's nightshade</name>
    <dbReference type="NCBI Taxonomy" id="4109"/>
    <lineage>
        <taxon>Eukaryota</taxon>
        <taxon>Viridiplantae</taxon>
        <taxon>Streptophyta</taxon>
        <taxon>Embryophyta</taxon>
        <taxon>Tracheophyta</taxon>
        <taxon>Spermatophyta</taxon>
        <taxon>Magnoliopsida</taxon>
        <taxon>eudicotyledons</taxon>
        <taxon>Gunneridae</taxon>
        <taxon>Pentapetalae</taxon>
        <taxon>asterids</taxon>
        <taxon>lamiids</taxon>
        <taxon>Solanales</taxon>
        <taxon>Solanaceae</taxon>
        <taxon>Solanoideae</taxon>
        <taxon>Solaneae</taxon>
        <taxon>Solanum</taxon>
    </lineage>
</organism>
<dbReference type="AlphaFoldDB" id="A0A9J5X320"/>
<keyword evidence="2" id="KW-1185">Reference proteome</keyword>
<evidence type="ECO:0000313" key="1">
    <source>
        <dbReference type="EMBL" id="KAG5582523.1"/>
    </source>
</evidence>
<dbReference type="Proteomes" id="UP000824120">
    <property type="component" value="Chromosome 10"/>
</dbReference>
<evidence type="ECO:0000313" key="2">
    <source>
        <dbReference type="Proteomes" id="UP000824120"/>
    </source>
</evidence>